<feature type="compositionally biased region" description="Basic and acidic residues" evidence="1">
    <location>
        <begin position="426"/>
        <end position="442"/>
    </location>
</feature>
<dbReference type="InterPro" id="IPR043502">
    <property type="entry name" value="DNA/RNA_pol_sf"/>
</dbReference>
<gene>
    <name evidence="3" type="ORF">Sango_2670800</name>
</gene>
<dbReference type="Proteomes" id="UP001289374">
    <property type="component" value="Unassembled WGS sequence"/>
</dbReference>
<dbReference type="PANTHER" id="PTHR46890">
    <property type="entry name" value="NON-LTR RETROLELEMENT REVERSE TRANSCRIPTASE-LIKE PROTEIN-RELATED"/>
    <property type="match status" value="1"/>
</dbReference>
<name>A0AAE1W2D7_9LAMI</name>
<organism evidence="3 4">
    <name type="scientific">Sesamum angolense</name>
    <dbReference type="NCBI Taxonomy" id="2727404"/>
    <lineage>
        <taxon>Eukaryota</taxon>
        <taxon>Viridiplantae</taxon>
        <taxon>Streptophyta</taxon>
        <taxon>Embryophyta</taxon>
        <taxon>Tracheophyta</taxon>
        <taxon>Spermatophyta</taxon>
        <taxon>Magnoliopsida</taxon>
        <taxon>eudicotyledons</taxon>
        <taxon>Gunneridae</taxon>
        <taxon>Pentapetalae</taxon>
        <taxon>asterids</taxon>
        <taxon>lamiids</taxon>
        <taxon>Lamiales</taxon>
        <taxon>Pedaliaceae</taxon>
        <taxon>Sesamum</taxon>
    </lineage>
</organism>
<evidence type="ECO:0000313" key="3">
    <source>
        <dbReference type="EMBL" id="KAK4385468.1"/>
    </source>
</evidence>
<comment type="caution">
    <text evidence="3">The sequence shown here is derived from an EMBL/GenBank/DDBJ whole genome shotgun (WGS) entry which is preliminary data.</text>
</comment>
<accession>A0AAE1W2D7</accession>
<dbReference type="SUPFAM" id="SSF56672">
    <property type="entry name" value="DNA/RNA polymerases"/>
    <property type="match status" value="1"/>
</dbReference>
<reference evidence="3" key="2">
    <citation type="journal article" date="2024" name="Plant">
        <title>Genomic evolution and insights into agronomic trait innovations of Sesamum species.</title>
        <authorList>
            <person name="Miao H."/>
            <person name="Wang L."/>
            <person name="Qu L."/>
            <person name="Liu H."/>
            <person name="Sun Y."/>
            <person name="Le M."/>
            <person name="Wang Q."/>
            <person name="Wei S."/>
            <person name="Zheng Y."/>
            <person name="Lin W."/>
            <person name="Duan Y."/>
            <person name="Cao H."/>
            <person name="Xiong S."/>
            <person name="Wang X."/>
            <person name="Wei L."/>
            <person name="Li C."/>
            <person name="Ma Q."/>
            <person name="Ju M."/>
            <person name="Zhao R."/>
            <person name="Li G."/>
            <person name="Mu C."/>
            <person name="Tian Q."/>
            <person name="Mei H."/>
            <person name="Zhang T."/>
            <person name="Gao T."/>
            <person name="Zhang H."/>
        </authorList>
    </citation>
    <scope>NUCLEOTIDE SEQUENCE</scope>
    <source>
        <strain evidence="3">K16</strain>
    </source>
</reference>
<dbReference type="Pfam" id="PF00078">
    <property type="entry name" value="RVT_1"/>
    <property type="match status" value="1"/>
</dbReference>
<protein>
    <recommendedName>
        <fullName evidence="2">Reverse transcriptase domain-containing protein</fullName>
    </recommendedName>
</protein>
<evidence type="ECO:0000259" key="2">
    <source>
        <dbReference type="Pfam" id="PF00078"/>
    </source>
</evidence>
<sequence length="442" mass="49800">MRDDLLQPYTTSEVTKALFQMAPLKSPRADRMSPILFQKFWSIVNSDVIACVLNLLNSHVMAPNLNDTRLVLIPKCKHPEYLSQFQPISLCNVIYKIASKTIANRMKSILDRIISPSQSAFVPGRLISDNILLAFELNHFLNSKTRGKQGWMALKLDVSKAYDKVEWSFLEHHAEVEGSIQDIAMCRGTPSISHLLFANDILIFCQPSPHPPKKSVRCSTFTSQLHRFNLAMLAKQLWRIMIHPERLLSRVLKAQYFPSGDVLTAALGYRPSLTWRSIMEAHDLFHTGCRWREEDVLHTLVHCQFARQVWGLAPFHLPSILPGNGLVMQGNCLDPLQVVCFATKYLASFLFQNSDGAVKVSPLCSLIGQPFLELHKGQFSWRHLLEWPGNGSWSGSMGSFGRVYCLVVQTCSSIGHWGNGRSASSKRSDLIGPRERVASSDL</sequence>
<proteinExistence type="predicted"/>
<evidence type="ECO:0000256" key="1">
    <source>
        <dbReference type="SAM" id="MobiDB-lite"/>
    </source>
</evidence>
<reference evidence="3" key="1">
    <citation type="submission" date="2020-06" db="EMBL/GenBank/DDBJ databases">
        <authorList>
            <person name="Li T."/>
            <person name="Hu X."/>
            <person name="Zhang T."/>
            <person name="Song X."/>
            <person name="Zhang H."/>
            <person name="Dai N."/>
            <person name="Sheng W."/>
            <person name="Hou X."/>
            <person name="Wei L."/>
        </authorList>
    </citation>
    <scope>NUCLEOTIDE SEQUENCE</scope>
    <source>
        <strain evidence="3">K16</strain>
        <tissue evidence="3">Leaf</tissue>
    </source>
</reference>
<dbReference type="EMBL" id="JACGWL010000016">
    <property type="protein sequence ID" value="KAK4385468.1"/>
    <property type="molecule type" value="Genomic_DNA"/>
</dbReference>
<keyword evidence="4" id="KW-1185">Reference proteome</keyword>
<feature type="region of interest" description="Disordered" evidence="1">
    <location>
        <begin position="418"/>
        <end position="442"/>
    </location>
</feature>
<dbReference type="InterPro" id="IPR000477">
    <property type="entry name" value="RT_dom"/>
</dbReference>
<dbReference type="PANTHER" id="PTHR46890:SF48">
    <property type="entry name" value="RNA-DIRECTED DNA POLYMERASE"/>
    <property type="match status" value="1"/>
</dbReference>
<dbReference type="CDD" id="cd01650">
    <property type="entry name" value="RT_nLTR_like"/>
    <property type="match status" value="1"/>
</dbReference>
<dbReference type="AlphaFoldDB" id="A0AAE1W2D7"/>
<evidence type="ECO:0000313" key="4">
    <source>
        <dbReference type="Proteomes" id="UP001289374"/>
    </source>
</evidence>
<dbReference type="InterPro" id="IPR052343">
    <property type="entry name" value="Retrotransposon-Effector_Assoc"/>
</dbReference>
<feature type="domain" description="Reverse transcriptase" evidence="2">
    <location>
        <begin position="77"/>
        <end position="172"/>
    </location>
</feature>